<keyword evidence="2 4" id="KW-0863">Zinc-finger</keyword>
<evidence type="ECO:0000259" key="7">
    <source>
        <dbReference type="PROSITE" id="PS50089"/>
    </source>
</evidence>
<evidence type="ECO:0000256" key="6">
    <source>
        <dbReference type="SAM" id="MobiDB-lite"/>
    </source>
</evidence>
<dbReference type="AlphaFoldDB" id="K7FQ62"/>
<dbReference type="GO" id="GO:0045087">
    <property type="term" value="P:innate immune response"/>
    <property type="evidence" value="ECO:0007669"/>
    <property type="project" value="TreeGrafter"/>
</dbReference>
<dbReference type="Pfam" id="PF22586">
    <property type="entry name" value="ANCHR-like_BBOX"/>
    <property type="match status" value="1"/>
</dbReference>
<dbReference type="EMBL" id="AGCU01072167">
    <property type="status" value="NOT_ANNOTATED_CDS"/>
    <property type="molecule type" value="Genomic_DNA"/>
</dbReference>
<dbReference type="InterPro" id="IPR001841">
    <property type="entry name" value="Znf_RING"/>
</dbReference>
<dbReference type="SMART" id="SM00336">
    <property type="entry name" value="BBOX"/>
    <property type="match status" value="1"/>
</dbReference>
<organism evidence="9 10">
    <name type="scientific">Pelodiscus sinensis</name>
    <name type="common">Chinese softshell turtle</name>
    <name type="synonym">Trionyx sinensis</name>
    <dbReference type="NCBI Taxonomy" id="13735"/>
    <lineage>
        <taxon>Eukaryota</taxon>
        <taxon>Metazoa</taxon>
        <taxon>Chordata</taxon>
        <taxon>Craniata</taxon>
        <taxon>Vertebrata</taxon>
        <taxon>Euteleostomi</taxon>
        <taxon>Archelosauria</taxon>
        <taxon>Testudinata</taxon>
        <taxon>Testudines</taxon>
        <taxon>Cryptodira</taxon>
        <taxon>Trionychia</taxon>
        <taxon>Trionychidae</taxon>
        <taxon>Pelodiscus</taxon>
    </lineage>
</organism>
<dbReference type="Ensembl" id="ENSPSIT00000010224.1">
    <property type="protein sequence ID" value="ENSPSIP00000010172.1"/>
    <property type="gene ID" value="ENSPSIG00000009015.1"/>
</dbReference>
<evidence type="ECO:0000256" key="5">
    <source>
        <dbReference type="SAM" id="Coils"/>
    </source>
</evidence>
<evidence type="ECO:0000313" key="10">
    <source>
        <dbReference type="Proteomes" id="UP000007267"/>
    </source>
</evidence>
<dbReference type="InterPro" id="IPR047153">
    <property type="entry name" value="TRIM45/56/19-like"/>
</dbReference>
<dbReference type="InterPro" id="IPR012337">
    <property type="entry name" value="RNaseH-like_sf"/>
</dbReference>
<evidence type="ECO:0000256" key="2">
    <source>
        <dbReference type="ARBA" id="ARBA00022771"/>
    </source>
</evidence>
<dbReference type="CDD" id="cd19770">
    <property type="entry name" value="Bbox2_TRIM19_C-V"/>
    <property type="match status" value="1"/>
</dbReference>
<dbReference type="GO" id="GO:0008270">
    <property type="term" value="F:zinc ion binding"/>
    <property type="evidence" value="ECO:0007669"/>
    <property type="project" value="UniProtKB-KW"/>
</dbReference>
<keyword evidence="5" id="KW-0175">Coiled coil</keyword>
<dbReference type="PROSITE" id="PS50119">
    <property type="entry name" value="ZF_BBOX"/>
    <property type="match status" value="1"/>
</dbReference>
<dbReference type="InterPro" id="IPR021978">
    <property type="entry name" value="PML-like_CC"/>
</dbReference>
<feature type="compositionally biased region" description="Pro residues" evidence="6">
    <location>
        <begin position="8"/>
        <end position="17"/>
    </location>
</feature>
<dbReference type="GO" id="GO:0044790">
    <property type="term" value="P:suppression of viral release by host"/>
    <property type="evidence" value="ECO:0007669"/>
    <property type="project" value="TreeGrafter"/>
</dbReference>
<dbReference type="Proteomes" id="UP000007267">
    <property type="component" value="Unassembled WGS sequence"/>
</dbReference>
<dbReference type="OMA" id="GHNIWIR"/>
<accession>K7FQ62</accession>
<evidence type="ECO:0008006" key="11">
    <source>
        <dbReference type="Google" id="ProtNLM"/>
    </source>
</evidence>
<dbReference type="InterPro" id="IPR017907">
    <property type="entry name" value="Znf_RING_CS"/>
</dbReference>
<dbReference type="PROSITE" id="PS50089">
    <property type="entry name" value="ZF_RING_2"/>
    <property type="match status" value="1"/>
</dbReference>
<dbReference type="InterPro" id="IPR013083">
    <property type="entry name" value="Znf_RING/FYVE/PHD"/>
</dbReference>
<feature type="domain" description="RING-type" evidence="7">
    <location>
        <begin position="60"/>
        <end position="97"/>
    </location>
</feature>
<dbReference type="InterPro" id="IPR036397">
    <property type="entry name" value="RNaseH_sf"/>
</dbReference>
<proteinExistence type="predicted"/>
<evidence type="ECO:0000259" key="8">
    <source>
        <dbReference type="PROSITE" id="PS50119"/>
    </source>
</evidence>
<dbReference type="CDD" id="cd19804">
    <property type="entry name" value="Bbox1_TRIM19_C-V"/>
    <property type="match status" value="1"/>
</dbReference>
<keyword evidence="1" id="KW-0479">Metal-binding</keyword>
<dbReference type="Gene3D" id="3.30.420.10">
    <property type="entry name" value="Ribonuclease H-like superfamily/Ribonuclease H"/>
    <property type="match status" value="1"/>
</dbReference>
<feature type="coiled-coil region" evidence="5">
    <location>
        <begin position="255"/>
        <end position="292"/>
    </location>
</feature>
<dbReference type="Gene3D" id="3.30.160.60">
    <property type="entry name" value="Classic Zinc Finger"/>
    <property type="match status" value="1"/>
</dbReference>
<reference evidence="10" key="1">
    <citation type="submission" date="2011-10" db="EMBL/GenBank/DDBJ databases">
        <authorList>
            <consortium name="Soft-shell Turtle Genome Consortium"/>
        </authorList>
    </citation>
    <scope>NUCLEOTIDE SEQUENCE [LARGE SCALE GENOMIC DNA]</scope>
    <source>
        <strain evidence="10">Daiwa-1</strain>
    </source>
</reference>
<sequence length="809" mass="89813">LSAFLPNGPAPQHPPVARPSRPRDTPPSLTGAHSRAALATPEASLPFPQAMEEEFQFLLCQGCHKEPRSPKLLSCLHTLCIDCLEENKPVGQCPICQAPIPQASGIPDQDNLLFANLQAKLRTYQKIRSGSGLVCDRCREPAEFWCAECEEFFCIRCFEAHQWFLKKTSHETRRVSELKAESAKQFVEGARKSSILFCSNPTHNNQNYITSSIYCRGCLKPLCCACALLDSEHTKLYCNIQTEIERRQRELGHLSEELKRKKAHFEDAHNSLKDMAEDMDLVRNETQELIRKRVEQMVQLIQETGQELLEQVERRHGLRKEELEGKLRQTEAVLTRMGAGEQLVEKMHLYASDQEVMDMHPLIKGSLEELRKLQPPAAGASVQAEDFAECKARLQALFVRVTGERDAVSCAAAPAAPVTEDLPDWDLQPGPSTLMPSRNCGGALAARGAVLSRELGNAHQEPREQGTVRGGHQGNVERGAWAKAGRCHHEECPESVIEQNLEGGQRGGAVRQALRRQVPHWGWAPSPAHLAGCPCRASGFSGSFLAWPCVRQRSSASPPCKDSSIVISSSEDTDEDTVLSSVLEDSKDSSWLPFEWDPPAPGSRAVASAGFAGSTMVFFDMKVNRDTQMITQLAAVSGESSFKAVIQTPESVLSLISQGVSLETGLEHFLCYLRSVPKPLLVVHNFWASELTVLFKALESFAKKWDFCTAVCAYLDTLPLLRERIPMLGRYKLKNLVRMCLHKPLNDSSALASAKALRDLCKHLEIHTNPDPRSVRSHCNLESYTSLQSLLQEKLLTRSAAKTLAMRSM</sequence>
<keyword evidence="10" id="KW-1185">Reference proteome</keyword>
<dbReference type="CDD" id="cd16579">
    <property type="entry name" value="RING-HC_PML_C-V"/>
    <property type="match status" value="1"/>
</dbReference>
<dbReference type="GO" id="GO:0005654">
    <property type="term" value="C:nucleoplasm"/>
    <property type="evidence" value="ECO:0007669"/>
    <property type="project" value="TreeGrafter"/>
</dbReference>
<reference evidence="9" key="4">
    <citation type="submission" date="2025-09" db="UniProtKB">
        <authorList>
            <consortium name="Ensembl"/>
        </authorList>
    </citation>
    <scope>IDENTIFICATION</scope>
</reference>
<dbReference type="GeneTree" id="ENSGT00510000048454"/>
<dbReference type="InterPro" id="IPR000315">
    <property type="entry name" value="Znf_B-box"/>
</dbReference>
<dbReference type="HOGENOM" id="CLU_009136_1_0_1"/>
<protein>
    <recommendedName>
        <fullName evidence="11">Promyelocytic leukemia</fullName>
    </recommendedName>
</protein>
<dbReference type="PANTHER" id="PTHR25462">
    <property type="entry name" value="BONUS, ISOFORM C-RELATED"/>
    <property type="match status" value="1"/>
</dbReference>
<dbReference type="Gene3D" id="3.30.40.10">
    <property type="entry name" value="Zinc/RING finger domain, C3HC4 (zinc finger)"/>
    <property type="match status" value="1"/>
</dbReference>
<evidence type="ECO:0000256" key="4">
    <source>
        <dbReference type="PROSITE-ProRule" id="PRU00024"/>
    </source>
</evidence>
<dbReference type="STRING" id="13735.ENSPSIP00000010172"/>
<evidence type="ECO:0000256" key="3">
    <source>
        <dbReference type="ARBA" id="ARBA00022833"/>
    </source>
</evidence>
<keyword evidence="3" id="KW-0862">Zinc</keyword>
<feature type="region of interest" description="Disordered" evidence="6">
    <location>
        <begin position="1"/>
        <end position="35"/>
    </location>
</feature>
<reference evidence="9" key="3">
    <citation type="submission" date="2025-08" db="UniProtKB">
        <authorList>
            <consortium name="Ensembl"/>
        </authorList>
    </citation>
    <scope>IDENTIFICATION</scope>
</reference>
<dbReference type="SUPFAM" id="SSF57850">
    <property type="entry name" value="RING/U-box"/>
    <property type="match status" value="1"/>
</dbReference>
<dbReference type="PROSITE" id="PS00518">
    <property type="entry name" value="ZF_RING_1"/>
    <property type="match status" value="1"/>
</dbReference>
<dbReference type="SUPFAM" id="SSF53098">
    <property type="entry name" value="Ribonuclease H-like"/>
    <property type="match status" value="1"/>
</dbReference>
<dbReference type="GO" id="GO:0008630">
    <property type="term" value="P:intrinsic apoptotic signaling pathway in response to DNA damage"/>
    <property type="evidence" value="ECO:0007669"/>
    <property type="project" value="TreeGrafter"/>
</dbReference>
<reference evidence="10" key="2">
    <citation type="journal article" date="2013" name="Nat. Genet.">
        <title>The draft genomes of soft-shell turtle and green sea turtle yield insights into the development and evolution of the turtle-specific body plan.</title>
        <authorList>
            <person name="Wang Z."/>
            <person name="Pascual-Anaya J."/>
            <person name="Zadissa A."/>
            <person name="Li W."/>
            <person name="Niimura Y."/>
            <person name="Huang Z."/>
            <person name="Li C."/>
            <person name="White S."/>
            <person name="Xiong Z."/>
            <person name="Fang D."/>
            <person name="Wang B."/>
            <person name="Ming Y."/>
            <person name="Chen Y."/>
            <person name="Zheng Y."/>
            <person name="Kuraku S."/>
            <person name="Pignatelli M."/>
            <person name="Herrero J."/>
            <person name="Beal K."/>
            <person name="Nozawa M."/>
            <person name="Li Q."/>
            <person name="Wang J."/>
            <person name="Zhang H."/>
            <person name="Yu L."/>
            <person name="Shigenobu S."/>
            <person name="Wang J."/>
            <person name="Liu J."/>
            <person name="Flicek P."/>
            <person name="Searle S."/>
            <person name="Wang J."/>
            <person name="Kuratani S."/>
            <person name="Yin Y."/>
            <person name="Aken B."/>
            <person name="Zhang G."/>
            <person name="Irie N."/>
        </authorList>
    </citation>
    <scope>NUCLEOTIDE SEQUENCE [LARGE SCALE GENOMIC DNA]</scope>
    <source>
        <strain evidence="10">Daiwa-1</strain>
    </source>
</reference>
<dbReference type="eggNOG" id="KOG2177">
    <property type="taxonomic scope" value="Eukaryota"/>
</dbReference>
<dbReference type="Pfam" id="PF12126">
    <property type="entry name" value="PML_CC"/>
    <property type="match status" value="1"/>
</dbReference>
<dbReference type="GO" id="GO:0003676">
    <property type="term" value="F:nucleic acid binding"/>
    <property type="evidence" value="ECO:0007669"/>
    <property type="project" value="InterPro"/>
</dbReference>
<dbReference type="PANTHER" id="PTHR25462:SF302">
    <property type="entry name" value="PROTEIN PML"/>
    <property type="match status" value="1"/>
</dbReference>
<evidence type="ECO:0000313" key="9">
    <source>
        <dbReference type="Ensembl" id="ENSPSIP00000010172.1"/>
    </source>
</evidence>
<evidence type="ECO:0000256" key="1">
    <source>
        <dbReference type="ARBA" id="ARBA00022723"/>
    </source>
</evidence>
<dbReference type="SMART" id="SM00184">
    <property type="entry name" value="RING"/>
    <property type="match status" value="1"/>
</dbReference>
<feature type="domain" description="B box-type" evidence="8">
    <location>
        <begin position="130"/>
        <end position="175"/>
    </location>
</feature>
<name>K7FQ62_PELSI</name>